<dbReference type="AlphaFoldDB" id="A0A848F9Z2"/>
<dbReference type="Gene3D" id="3.40.50.300">
    <property type="entry name" value="P-loop containing nucleotide triphosphate hydrolases"/>
    <property type="match status" value="1"/>
</dbReference>
<organism evidence="2 3">
    <name type="scientific">Azohydromonas caseinilytica</name>
    <dbReference type="NCBI Taxonomy" id="2728836"/>
    <lineage>
        <taxon>Bacteria</taxon>
        <taxon>Pseudomonadati</taxon>
        <taxon>Pseudomonadota</taxon>
        <taxon>Betaproteobacteria</taxon>
        <taxon>Burkholderiales</taxon>
        <taxon>Sphaerotilaceae</taxon>
        <taxon>Azohydromonas</taxon>
    </lineage>
</organism>
<dbReference type="PANTHER" id="PTHR13696">
    <property type="entry name" value="P-LOOP CONTAINING NUCLEOSIDE TRIPHOSPHATE HYDROLASE"/>
    <property type="match status" value="1"/>
</dbReference>
<dbReference type="InterPro" id="IPR027417">
    <property type="entry name" value="P-loop_NTPase"/>
</dbReference>
<evidence type="ECO:0000313" key="3">
    <source>
        <dbReference type="Proteomes" id="UP000574067"/>
    </source>
</evidence>
<feature type="domain" description="AAA" evidence="1">
    <location>
        <begin position="99"/>
        <end position="277"/>
    </location>
</feature>
<accession>A0A848F9Z2</accession>
<dbReference type="InterPro" id="IPR025669">
    <property type="entry name" value="AAA_dom"/>
</dbReference>
<dbReference type="InterPro" id="IPR050678">
    <property type="entry name" value="DNA_Partitioning_ATPase"/>
</dbReference>
<comment type="caution">
    <text evidence="2">The sequence shown here is derived from an EMBL/GenBank/DDBJ whole genome shotgun (WGS) entry which is preliminary data.</text>
</comment>
<keyword evidence="3" id="KW-1185">Reference proteome</keyword>
<dbReference type="Pfam" id="PF13614">
    <property type="entry name" value="AAA_31"/>
    <property type="match status" value="1"/>
</dbReference>
<evidence type="ECO:0000259" key="1">
    <source>
        <dbReference type="Pfam" id="PF13614"/>
    </source>
</evidence>
<reference evidence="2 3" key="1">
    <citation type="submission" date="2020-04" db="EMBL/GenBank/DDBJ databases">
        <title>Azohydromonas sp. isolated from soil.</title>
        <authorList>
            <person name="Dahal R.H."/>
        </authorList>
    </citation>
    <scope>NUCLEOTIDE SEQUENCE [LARGE SCALE GENOMIC DNA]</scope>
    <source>
        <strain evidence="2 3">G-1-1-14</strain>
    </source>
</reference>
<dbReference type="EMBL" id="JABBFW010000014">
    <property type="protein sequence ID" value="NML16987.1"/>
    <property type="molecule type" value="Genomic_DNA"/>
</dbReference>
<proteinExistence type="predicted"/>
<protein>
    <submittedName>
        <fullName evidence="2">AAA family ATPase</fullName>
    </submittedName>
</protein>
<gene>
    <name evidence="2" type="ORF">HHL10_18560</name>
</gene>
<dbReference type="Proteomes" id="UP000574067">
    <property type="component" value="Unassembled WGS sequence"/>
</dbReference>
<dbReference type="PANTHER" id="PTHR13696:SF52">
    <property type="entry name" value="PARA FAMILY PROTEIN CT_582"/>
    <property type="match status" value="1"/>
</dbReference>
<sequence length="384" mass="41575">MADVGMQADRVHAVVSQVRAQMLAPEVRKQAPAFNAGQIQTLAGLDKAKYDYWIKQGELPTGKLSPSGAKREFTLAEARQWVRAARGGELRPEGAAAATIAIGNFKGGVTKTTTALTLAQGLSLRGHRVLVIDCDPQGSLTTLFGILPDTEVHEADTILPLLSGSEASIRPSIRQTYWDGIDLVAAAPVLFAAEFALASRQAESADFEVWRVLDEGLQDVRGEYDVIVIDTPPSLGYVTINALMAANGIVMPLPPNALDFASSAQFWRMFKDVTDQMVSQRGAEKTFSFISVLPTKVQSTDQSATGVLKWMSAAYAERLLPVEVPTTVAASAASAAFGTVFDASAGDPRTVKRATAAYERVTEMIEDEMQKYWRKQAERKARHD</sequence>
<dbReference type="CDD" id="cd02042">
    <property type="entry name" value="ParAB_family"/>
    <property type="match status" value="1"/>
</dbReference>
<dbReference type="SUPFAM" id="SSF52540">
    <property type="entry name" value="P-loop containing nucleoside triphosphate hydrolases"/>
    <property type="match status" value="1"/>
</dbReference>
<evidence type="ECO:0000313" key="2">
    <source>
        <dbReference type="EMBL" id="NML16987.1"/>
    </source>
</evidence>
<name>A0A848F9Z2_9BURK</name>